<dbReference type="EMBL" id="KV918877">
    <property type="protein sequence ID" value="OSX76186.1"/>
    <property type="molecule type" value="Genomic_DNA"/>
</dbReference>
<protein>
    <recommendedName>
        <fullName evidence="4">CCT domain-containing protein</fullName>
    </recommendedName>
</protein>
<name>A0A1X6P607_PORUM</name>
<feature type="compositionally biased region" description="Gly residues" evidence="1">
    <location>
        <begin position="24"/>
        <end position="36"/>
    </location>
</feature>
<accession>A0A1X6P607</accession>
<reference evidence="2 3" key="1">
    <citation type="submission" date="2017-03" db="EMBL/GenBank/DDBJ databases">
        <title>WGS assembly of Porphyra umbilicalis.</title>
        <authorList>
            <person name="Brawley S.H."/>
            <person name="Blouin N.A."/>
            <person name="Ficko-Blean E."/>
            <person name="Wheeler G.L."/>
            <person name="Lohr M."/>
            <person name="Goodson H.V."/>
            <person name="Jenkins J.W."/>
            <person name="Blaby-Haas C.E."/>
            <person name="Helliwell K.E."/>
            <person name="Chan C."/>
            <person name="Marriage T."/>
            <person name="Bhattacharya D."/>
            <person name="Klein A.S."/>
            <person name="Badis Y."/>
            <person name="Brodie J."/>
            <person name="Cao Y."/>
            <person name="Collen J."/>
            <person name="Dittami S.M."/>
            <person name="Gachon C.M."/>
            <person name="Green B.R."/>
            <person name="Karpowicz S."/>
            <person name="Kim J.W."/>
            <person name="Kudahl U."/>
            <person name="Lin S."/>
            <person name="Michel G."/>
            <person name="Mittag M."/>
            <person name="Olson B.J."/>
            <person name="Pangilinan J."/>
            <person name="Peng Y."/>
            <person name="Qiu H."/>
            <person name="Shu S."/>
            <person name="Singer J.T."/>
            <person name="Smith A.G."/>
            <person name="Sprecher B.N."/>
            <person name="Wagner V."/>
            <person name="Wang W."/>
            <person name="Wang Z.-Y."/>
            <person name="Yan J."/>
            <person name="Yarish C."/>
            <person name="Zoeuner-Riek S."/>
            <person name="Zhuang Y."/>
            <person name="Zou Y."/>
            <person name="Lindquist E.A."/>
            <person name="Grimwood J."/>
            <person name="Barry K."/>
            <person name="Rokhsar D.S."/>
            <person name="Schmutz J."/>
            <person name="Stiller J.W."/>
            <person name="Grossman A.R."/>
            <person name="Prochnik S.E."/>
        </authorList>
    </citation>
    <scope>NUCLEOTIDE SEQUENCE [LARGE SCALE GENOMIC DNA]</scope>
    <source>
        <strain evidence="2">4086291</strain>
    </source>
</reference>
<organism evidence="2 3">
    <name type="scientific">Porphyra umbilicalis</name>
    <name type="common">Purple laver</name>
    <name type="synonym">Red alga</name>
    <dbReference type="NCBI Taxonomy" id="2786"/>
    <lineage>
        <taxon>Eukaryota</taxon>
        <taxon>Rhodophyta</taxon>
        <taxon>Bangiophyceae</taxon>
        <taxon>Bangiales</taxon>
        <taxon>Bangiaceae</taxon>
        <taxon>Porphyra</taxon>
    </lineage>
</organism>
<proteinExistence type="predicted"/>
<feature type="region of interest" description="Disordered" evidence="1">
    <location>
        <begin position="1"/>
        <end position="53"/>
    </location>
</feature>
<evidence type="ECO:0000256" key="1">
    <source>
        <dbReference type="SAM" id="MobiDB-lite"/>
    </source>
</evidence>
<evidence type="ECO:0000313" key="3">
    <source>
        <dbReference type="Proteomes" id="UP000218209"/>
    </source>
</evidence>
<keyword evidence="3" id="KW-1185">Reference proteome</keyword>
<dbReference type="Proteomes" id="UP000218209">
    <property type="component" value="Unassembled WGS sequence"/>
</dbReference>
<evidence type="ECO:0008006" key="4">
    <source>
        <dbReference type="Google" id="ProtNLM"/>
    </source>
</evidence>
<gene>
    <name evidence="2" type="ORF">BU14_0204s0032</name>
</gene>
<feature type="region of interest" description="Disordered" evidence="1">
    <location>
        <begin position="117"/>
        <end position="154"/>
    </location>
</feature>
<sequence>MDDHSGGGPLAPSVDVAAFTDGGMADGESGGCGGGDRSGDGSSDGGVATAVAPLHSPSPPFSAAAAAAAADALWAPPPWPQSQTAMATADWEVWWGDVTAAAEDPPGLWAGWFPDEGGGADAPLPSPVAATPLSMAAGPPATALPPPPPPPTAVATLGAASRLDKGPRTASPRHFGGAMADLAATLPPGTIDRAVGRTAAVVIGRAKAAAAAAAALALPPPLMLPSPLLPPPSWTPPPPTGDVPSTSDAVDVAACFDALIGVGAGVTPLPPPLPLASGGANSHVGSPVSLVTTDGSASDTSSVVAYRAAAAAATAVTVCCPNDSGDGRGAGGEDVAAATAADASLTAAARTVALCRFRAKKALRRARRGAPAVALTADRVHIAKTRPRVRGRFVRLPV</sequence>
<dbReference type="AlphaFoldDB" id="A0A1X6P607"/>
<feature type="compositionally biased region" description="Pro residues" evidence="1">
    <location>
        <begin position="142"/>
        <end position="152"/>
    </location>
</feature>
<evidence type="ECO:0000313" key="2">
    <source>
        <dbReference type="EMBL" id="OSX76186.1"/>
    </source>
</evidence>